<dbReference type="Pfam" id="PF04965">
    <property type="entry name" value="GPW_gp25"/>
    <property type="match status" value="1"/>
</dbReference>
<dbReference type="InterPro" id="IPR053176">
    <property type="entry name" value="T6SS_TssE1-like"/>
</dbReference>
<dbReference type="InterPro" id="IPR017737">
    <property type="entry name" value="TssE1-like"/>
</dbReference>
<protein>
    <submittedName>
        <fullName evidence="2">Type VI secretion system protein ImpF</fullName>
    </submittedName>
</protein>
<dbReference type="EMBL" id="FRBW01000006">
    <property type="protein sequence ID" value="SHN13322.1"/>
    <property type="molecule type" value="Genomic_DNA"/>
</dbReference>
<dbReference type="AlphaFoldDB" id="A0A1M7P988"/>
<gene>
    <name evidence="2" type="ORF">SAMN05444272_4233</name>
</gene>
<dbReference type="Proteomes" id="UP000186002">
    <property type="component" value="Unassembled WGS sequence"/>
</dbReference>
<dbReference type="NCBIfam" id="TIGR03357">
    <property type="entry name" value="VI_zyme"/>
    <property type="match status" value="1"/>
</dbReference>
<proteinExistence type="predicted"/>
<dbReference type="STRING" id="735517.SAMN05444272_4233"/>
<dbReference type="SUPFAM" id="SSF160719">
    <property type="entry name" value="gpW/gp25-like"/>
    <property type="match status" value="1"/>
</dbReference>
<name>A0A1M7P988_9HYPH</name>
<dbReference type="Gene3D" id="3.10.450.40">
    <property type="match status" value="1"/>
</dbReference>
<dbReference type="InterPro" id="IPR007048">
    <property type="entry name" value="IraD/Gp25-like"/>
</dbReference>
<evidence type="ECO:0000313" key="3">
    <source>
        <dbReference type="Proteomes" id="UP000186002"/>
    </source>
</evidence>
<dbReference type="PANTHER" id="PTHR38595">
    <property type="entry name" value="CYTOPLASMIC PROTEIN-RELATED"/>
    <property type="match status" value="1"/>
</dbReference>
<evidence type="ECO:0000259" key="1">
    <source>
        <dbReference type="Pfam" id="PF04965"/>
    </source>
</evidence>
<sequence>MVDRLLSERLQPSLLDRLTDDAPEETTESGSHRFIDLSRLRDIIKRDLAWLLNTSNLEAAHDLELFPQAARSVVNYGIPDLSGTVRTSQRAVEICQSIRRAIETFEPRILPQTLDVSIGREKKTSGAILSFDIRGEMWAEPVPVDIYLRTALDVTTGEVILRRQG</sequence>
<reference evidence="2 3" key="1">
    <citation type="submission" date="2016-11" db="EMBL/GenBank/DDBJ databases">
        <authorList>
            <person name="Jaros S."/>
            <person name="Januszkiewicz K."/>
            <person name="Wedrychowicz H."/>
        </authorList>
    </citation>
    <scope>NUCLEOTIDE SEQUENCE [LARGE SCALE GENOMIC DNA]</scope>
    <source>
        <strain evidence="2 3">DSM 22153</strain>
    </source>
</reference>
<accession>A0A1M7P988</accession>
<feature type="domain" description="IraD/Gp25-like" evidence="1">
    <location>
        <begin position="39"/>
        <end position="141"/>
    </location>
</feature>
<evidence type="ECO:0000313" key="2">
    <source>
        <dbReference type="EMBL" id="SHN13322.1"/>
    </source>
</evidence>
<dbReference type="OrthoDB" id="119583at2"/>
<organism evidence="2 3">
    <name type="scientific">Roseibium suaedae</name>
    <dbReference type="NCBI Taxonomy" id="735517"/>
    <lineage>
        <taxon>Bacteria</taxon>
        <taxon>Pseudomonadati</taxon>
        <taxon>Pseudomonadota</taxon>
        <taxon>Alphaproteobacteria</taxon>
        <taxon>Hyphomicrobiales</taxon>
        <taxon>Stappiaceae</taxon>
        <taxon>Roseibium</taxon>
    </lineage>
</organism>
<dbReference type="RefSeq" id="WP_073015360.1">
    <property type="nucleotide sequence ID" value="NZ_FRBW01000006.1"/>
</dbReference>
<keyword evidence="3" id="KW-1185">Reference proteome</keyword>
<dbReference type="PANTHER" id="PTHR38595:SF1">
    <property type="entry name" value="TYPE VI SECRETION SYSTEM COMPONENT TSSE1"/>
    <property type="match status" value="1"/>
</dbReference>